<geneLocation type="plasmid" evidence="3 5">
    <name>9</name>
</geneLocation>
<gene>
    <name evidence="2" type="primary">csrA-2</name>
    <name evidence="2" type="ORF">Lade_1009</name>
    <name evidence="3" type="ORF">NCTC12735_00569</name>
</gene>
<dbReference type="PATRIC" id="fig|45056.6.peg.1046"/>
<sequence>MLTLIRRIGEEIYIDKGKIKVSLLFQKGELIGVGIKAPRSIDIDRKEVFIRKCIEQHELEKKKKQEELEPSNS</sequence>
<dbReference type="OrthoDB" id="9809061at2"/>
<proteinExistence type="predicted"/>
<dbReference type="Proteomes" id="UP000054859">
    <property type="component" value="Unassembled WGS sequence"/>
</dbReference>
<dbReference type="GO" id="GO:0006402">
    <property type="term" value="P:mRNA catabolic process"/>
    <property type="evidence" value="ECO:0007669"/>
    <property type="project" value="InterPro"/>
</dbReference>
<keyword evidence="4" id="KW-1185">Reference proteome</keyword>
<evidence type="ECO:0000256" key="1">
    <source>
        <dbReference type="ARBA" id="ARBA00023159"/>
    </source>
</evidence>
<dbReference type="Pfam" id="PF02599">
    <property type="entry name" value="CsrA"/>
    <property type="match status" value="1"/>
</dbReference>
<evidence type="ECO:0000313" key="2">
    <source>
        <dbReference type="EMBL" id="KTC66351.1"/>
    </source>
</evidence>
<dbReference type="AlphaFoldDB" id="A0A0W0R5J5"/>
<dbReference type="KEGG" id="ladl:NCTC12735_00569"/>
<evidence type="ECO:0000313" key="5">
    <source>
        <dbReference type="Proteomes" id="UP000281170"/>
    </source>
</evidence>
<dbReference type="RefSeq" id="WP_058462033.1">
    <property type="nucleotide sequence ID" value="NZ_CAAAHS010000002.1"/>
</dbReference>
<dbReference type="GO" id="GO:0006109">
    <property type="term" value="P:regulation of carbohydrate metabolic process"/>
    <property type="evidence" value="ECO:0007669"/>
    <property type="project" value="InterPro"/>
</dbReference>
<organism evidence="2 4">
    <name type="scientific">Legionella adelaidensis</name>
    <dbReference type="NCBI Taxonomy" id="45056"/>
    <lineage>
        <taxon>Bacteria</taxon>
        <taxon>Pseudomonadati</taxon>
        <taxon>Pseudomonadota</taxon>
        <taxon>Gammaproteobacteria</taxon>
        <taxon>Legionellales</taxon>
        <taxon>Legionellaceae</taxon>
        <taxon>Legionella</taxon>
    </lineage>
</organism>
<reference evidence="2 4" key="1">
    <citation type="submission" date="2015-11" db="EMBL/GenBank/DDBJ databases">
        <title>Identification of large and diverse effector repertoires of 38 Legionella species.</title>
        <authorList>
            <person name="Burstein D."/>
            <person name="Amaro F."/>
            <person name="Zusman T."/>
            <person name="Lifshitz Z."/>
            <person name="Cohen O."/>
            <person name="Gilbert J.A."/>
            <person name="Pupko T."/>
            <person name="Shuman H.A."/>
            <person name="Segal G."/>
        </authorList>
    </citation>
    <scope>NUCLEOTIDE SEQUENCE [LARGE SCALE GENOMIC DNA]</scope>
    <source>
        <strain evidence="2 4">1762-AUS-E</strain>
    </source>
</reference>
<dbReference type="STRING" id="45056.Lade_1009"/>
<evidence type="ECO:0000313" key="4">
    <source>
        <dbReference type="Proteomes" id="UP000054859"/>
    </source>
</evidence>
<keyword evidence="3" id="KW-0614">Plasmid</keyword>
<dbReference type="EMBL" id="LR134418">
    <property type="protein sequence ID" value="VEH84949.1"/>
    <property type="molecule type" value="Genomic_DNA"/>
</dbReference>
<protein>
    <submittedName>
        <fullName evidence="2">Carbon storage regulator</fullName>
    </submittedName>
</protein>
<dbReference type="SUPFAM" id="SSF117130">
    <property type="entry name" value="CsrA-like"/>
    <property type="match status" value="1"/>
</dbReference>
<dbReference type="InterPro" id="IPR003751">
    <property type="entry name" value="CsrA"/>
</dbReference>
<keyword evidence="1" id="KW-0010">Activator</keyword>
<dbReference type="EMBL" id="LNKA01000001">
    <property type="protein sequence ID" value="KTC66351.1"/>
    <property type="molecule type" value="Genomic_DNA"/>
</dbReference>
<dbReference type="Proteomes" id="UP000281170">
    <property type="component" value="Plasmid 9"/>
</dbReference>
<accession>A0A0W0R5J5</accession>
<evidence type="ECO:0000313" key="3">
    <source>
        <dbReference type="EMBL" id="VEH84949.1"/>
    </source>
</evidence>
<dbReference type="GO" id="GO:0003723">
    <property type="term" value="F:RNA binding"/>
    <property type="evidence" value="ECO:0007669"/>
    <property type="project" value="InterPro"/>
</dbReference>
<dbReference type="InterPro" id="IPR036107">
    <property type="entry name" value="CsrA_sf"/>
</dbReference>
<name>A0A0W0R5J5_9GAMM</name>
<dbReference type="Gene3D" id="2.60.40.4380">
    <property type="entry name" value="Translational regulator CsrA"/>
    <property type="match status" value="1"/>
</dbReference>
<reference evidence="3 5" key="2">
    <citation type="submission" date="2018-12" db="EMBL/GenBank/DDBJ databases">
        <authorList>
            <consortium name="Pathogen Informatics"/>
        </authorList>
    </citation>
    <scope>NUCLEOTIDE SEQUENCE [LARGE SCALE GENOMIC DNA]</scope>
    <source>
        <strain evidence="3 5">NCTC12735</strain>
        <plasmid evidence="5">9</plasmid>
    </source>
</reference>